<proteinExistence type="predicted"/>
<dbReference type="Gene3D" id="2.40.160.20">
    <property type="match status" value="1"/>
</dbReference>
<feature type="chain" id="PRO_5009522073" description="Outer membrane protein beta-barrel domain-containing protein" evidence="2">
    <location>
        <begin position="25"/>
        <end position="213"/>
    </location>
</feature>
<evidence type="ECO:0000256" key="1">
    <source>
        <dbReference type="ARBA" id="ARBA00022729"/>
    </source>
</evidence>
<feature type="domain" description="Outer membrane protein beta-barrel" evidence="3">
    <location>
        <begin position="12"/>
        <end position="211"/>
    </location>
</feature>
<dbReference type="AlphaFoldDB" id="A0A1F5VQ80"/>
<protein>
    <recommendedName>
        <fullName evidence="3">Outer membrane protein beta-barrel domain-containing protein</fullName>
    </recommendedName>
</protein>
<dbReference type="EMBL" id="MFGW01000112">
    <property type="protein sequence ID" value="OGF65527.1"/>
    <property type="molecule type" value="Genomic_DNA"/>
</dbReference>
<organism evidence="4 5">
    <name type="scientific">Candidatus Fischerbacteria bacterium RBG_13_37_8</name>
    <dbReference type="NCBI Taxonomy" id="1817863"/>
    <lineage>
        <taxon>Bacteria</taxon>
        <taxon>Candidatus Fischeribacteriota</taxon>
    </lineage>
</organism>
<sequence>MKIVHILRLSFLILIILSAHFSEAGDLNQKHGVFIGANYWFSAGGENDLKSTIGFGGCYQYHFMDKLSLSIGMYYFAPSNEAASLPSGTIKLMPLVFNAQYTRRSDTFSPYVSGGIAYFLLRYSLSSDTVAAFDELGFDIESSASNKLGFNIGGGTYITLNPKYDLFVDLRYFIAKSSFTNTITDRITSIKNENSQDISLNSLAIGGGIRFNF</sequence>
<comment type="caution">
    <text evidence="4">The sequence shown here is derived from an EMBL/GenBank/DDBJ whole genome shotgun (WGS) entry which is preliminary data.</text>
</comment>
<dbReference type="STRING" id="1817863.A2Y62_18735"/>
<name>A0A1F5VQ80_9BACT</name>
<evidence type="ECO:0000313" key="5">
    <source>
        <dbReference type="Proteomes" id="UP000178943"/>
    </source>
</evidence>
<feature type="signal peptide" evidence="2">
    <location>
        <begin position="1"/>
        <end position="24"/>
    </location>
</feature>
<evidence type="ECO:0000256" key="2">
    <source>
        <dbReference type="SAM" id="SignalP"/>
    </source>
</evidence>
<evidence type="ECO:0000259" key="3">
    <source>
        <dbReference type="Pfam" id="PF13505"/>
    </source>
</evidence>
<keyword evidence="1 2" id="KW-0732">Signal</keyword>
<dbReference type="Pfam" id="PF13505">
    <property type="entry name" value="OMP_b-brl"/>
    <property type="match status" value="1"/>
</dbReference>
<reference evidence="4 5" key="1">
    <citation type="journal article" date="2016" name="Nat. Commun.">
        <title>Thousands of microbial genomes shed light on interconnected biogeochemical processes in an aquifer system.</title>
        <authorList>
            <person name="Anantharaman K."/>
            <person name="Brown C.T."/>
            <person name="Hug L.A."/>
            <person name="Sharon I."/>
            <person name="Castelle C.J."/>
            <person name="Probst A.J."/>
            <person name="Thomas B.C."/>
            <person name="Singh A."/>
            <person name="Wilkins M.J."/>
            <person name="Karaoz U."/>
            <person name="Brodie E.L."/>
            <person name="Williams K.H."/>
            <person name="Hubbard S.S."/>
            <person name="Banfield J.F."/>
        </authorList>
    </citation>
    <scope>NUCLEOTIDE SEQUENCE [LARGE SCALE GENOMIC DNA]</scope>
</reference>
<evidence type="ECO:0000313" key="4">
    <source>
        <dbReference type="EMBL" id="OGF65527.1"/>
    </source>
</evidence>
<dbReference type="Proteomes" id="UP000178943">
    <property type="component" value="Unassembled WGS sequence"/>
</dbReference>
<accession>A0A1F5VQ80</accession>
<dbReference type="InterPro" id="IPR027385">
    <property type="entry name" value="Beta-barrel_OMP"/>
</dbReference>
<gene>
    <name evidence="4" type="ORF">A2Y62_18735</name>
</gene>
<dbReference type="SUPFAM" id="SSF56925">
    <property type="entry name" value="OMPA-like"/>
    <property type="match status" value="1"/>
</dbReference>
<dbReference type="InterPro" id="IPR011250">
    <property type="entry name" value="OMP/PagP_B-barrel"/>
</dbReference>